<evidence type="ECO:0000313" key="1">
    <source>
        <dbReference type="EMBL" id="APG15110.1"/>
    </source>
</evidence>
<organism evidence="1 3">
    <name type="scientific">Bradyrhizobium japonicum</name>
    <dbReference type="NCBI Taxonomy" id="375"/>
    <lineage>
        <taxon>Bacteria</taxon>
        <taxon>Pseudomonadati</taxon>
        <taxon>Pseudomonadota</taxon>
        <taxon>Alphaproteobacteria</taxon>
        <taxon>Hyphomicrobiales</taxon>
        <taxon>Nitrobacteraceae</taxon>
        <taxon>Bradyrhizobium</taxon>
    </lineage>
</organism>
<sequence length="103" mass="11384">MAEVADENEVVDFAKETRVVVLNTKTNRDVTFKVSWATTLQAVWDASYGKFNPAEHKDADDKFQCQHAGADLTPYLGLTLRQAQEQHICPARKYQIVGGTGGA</sequence>
<protein>
    <submittedName>
        <fullName evidence="1">Uncharacterized protein</fullName>
    </submittedName>
</protein>
<dbReference type="AlphaFoldDB" id="A0A1L3FPB5"/>
<dbReference type="EMBL" id="CP017637">
    <property type="protein sequence ID" value="APG15110.1"/>
    <property type="molecule type" value="Genomic_DNA"/>
</dbReference>
<dbReference type="GeneID" id="92969804"/>
<dbReference type="Proteomes" id="UP000181962">
    <property type="component" value="Chromosome"/>
</dbReference>
<name>A0A1L3FPB5_BRAJP</name>
<accession>A0A1L3FPB5</accession>
<reference evidence="1 3" key="1">
    <citation type="submission" date="2016-11" db="EMBL/GenBank/DDBJ databases">
        <title>Complete Genome Sequence of Bradyrhizobium sp. strain J5, an isolated from soybean nodule in Hokkaido.</title>
        <authorList>
            <person name="Kanehara K."/>
        </authorList>
    </citation>
    <scope>NUCLEOTIDE SEQUENCE [LARGE SCALE GENOMIC DNA]</scope>
    <source>
        <strain evidence="1 3">J5</strain>
    </source>
</reference>
<gene>
    <name evidence="2" type="ORF">ABIF63_009006</name>
    <name evidence="1" type="ORF">BKD09_43075</name>
</gene>
<evidence type="ECO:0000313" key="2">
    <source>
        <dbReference type="EMBL" id="MET4724900.1"/>
    </source>
</evidence>
<dbReference type="OrthoDB" id="7859556at2"/>
<keyword evidence="4" id="KW-1185">Reference proteome</keyword>
<dbReference type="EMBL" id="JBEPTQ010000002">
    <property type="protein sequence ID" value="MET4724900.1"/>
    <property type="molecule type" value="Genomic_DNA"/>
</dbReference>
<reference evidence="2 4" key="2">
    <citation type="submission" date="2024-06" db="EMBL/GenBank/DDBJ databases">
        <title>Genomic Encyclopedia of Type Strains, Phase V (KMG-V): Genome sequencing to study the core and pangenomes of soil and plant-associated prokaryotes.</title>
        <authorList>
            <person name="Whitman W."/>
        </authorList>
    </citation>
    <scope>NUCLEOTIDE SEQUENCE [LARGE SCALE GENOMIC DNA]</scope>
    <source>
        <strain evidence="2 4">USDA 160</strain>
    </source>
</reference>
<proteinExistence type="predicted"/>
<dbReference type="RefSeq" id="WP_028143556.1">
    <property type="nucleotide sequence ID" value="NZ_CP017637.1"/>
</dbReference>
<evidence type="ECO:0000313" key="3">
    <source>
        <dbReference type="Proteomes" id="UP000181962"/>
    </source>
</evidence>
<evidence type="ECO:0000313" key="4">
    <source>
        <dbReference type="Proteomes" id="UP001549291"/>
    </source>
</evidence>
<dbReference type="Proteomes" id="UP001549291">
    <property type="component" value="Unassembled WGS sequence"/>
</dbReference>